<feature type="compositionally biased region" description="Basic and acidic residues" evidence="11">
    <location>
        <begin position="230"/>
        <end position="240"/>
    </location>
</feature>
<feature type="region of interest" description="Disordered" evidence="11">
    <location>
        <begin position="855"/>
        <end position="875"/>
    </location>
</feature>
<dbReference type="OrthoDB" id="551352at2759"/>
<dbReference type="Proteomes" id="UP000825935">
    <property type="component" value="Chromosome 31"/>
</dbReference>
<evidence type="ECO:0000256" key="6">
    <source>
        <dbReference type="ARBA" id="ARBA00022884"/>
    </source>
</evidence>
<keyword evidence="9" id="KW-0687">Ribonucleoprotein</keyword>
<feature type="domain" description="CRM" evidence="12">
    <location>
        <begin position="499"/>
        <end position="596"/>
    </location>
</feature>
<feature type="compositionally biased region" description="Acidic residues" evidence="11">
    <location>
        <begin position="1148"/>
        <end position="1167"/>
    </location>
</feature>
<evidence type="ECO:0000256" key="7">
    <source>
        <dbReference type="ARBA" id="ARBA00022946"/>
    </source>
</evidence>
<dbReference type="Gene3D" id="3.30.110.60">
    <property type="entry name" value="YhbY-like"/>
    <property type="match status" value="4"/>
</dbReference>
<feature type="domain" description="CRM" evidence="12">
    <location>
        <begin position="710"/>
        <end position="810"/>
    </location>
</feature>
<feature type="compositionally biased region" description="Acidic residues" evidence="11">
    <location>
        <begin position="1174"/>
        <end position="1195"/>
    </location>
</feature>
<evidence type="ECO:0000256" key="1">
    <source>
        <dbReference type="ARBA" id="ARBA00004229"/>
    </source>
</evidence>
<dbReference type="PROSITE" id="PS51295">
    <property type="entry name" value="CRM"/>
    <property type="match status" value="4"/>
</dbReference>
<feature type="domain" description="CRM" evidence="12">
    <location>
        <begin position="280"/>
        <end position="376"/>
    </location>
</feature>
<feature type="compositionally biased region" description="Basic and acidic residues" evidence="11">
    <location>
        <begin position="165"/>
        <end position="174"/>
    </location>
</feature>
<dbReference type="OMA" id="HAYQEDE"/>
<sequence>MALASTAYLLRPLKSLDHQSSISSACTTSLGGASSFHGSFSLSLQHRRPQSLKSFVARVAPVEENLDEGEKPINHSAKVPAPWELNNASVEFPDVGNSPPWLKDSSDAVLADGSRQKVHTFRPAPWQRGSRSSTHRTSDTGSPRNDEEYPQEIDVESGKSAMTRIVEKLRDIQRGYEPSGTSEGVTPDGRGASGKIGTVGSLKYTEHPRGRQRGKAARSDGQDASTKKFPKLEEDFPVSDKEPEVLASKFPWEKDEKDDLEEKLAKIQNKRARVPSIAELTLPHEELKKLRIQGLQLEEKLRIGKLGVTRNIVISIHEHFRSSELVKVRCEGPAAASIKKTHLDLEEKTGGLVVLRTGKIIVLYRGSGYEAEQRALTEKSEKDSVSQQRQVIAEAEKTSSDTETEVNNELLSTQGEGKSHADLDAGRVNASLIPNSAANMYHKRQAEAQAEAESLLEGLGPRFENWAGLLPVPIDADLLPSVIPNYRPPFRLMPHGTSPRMSNTEITNLRRLARPIAPHFVLGRNRGHQGLAAAMVKIWEKSEVVKIAVKRRVQNTNNLIMSEELKQLTGGILLSRDKFFITFYRGKDFVPEGVASALAEREASVRTLQELEEKARNERSIPVEWTPYTQPSVAVIGKEKQTPKPSWMDTMDVEEQKRLKVEVVKLQRLALASQLEKKLSITYKKKRKAEAELKKVDAFSNPIDRPVDVETITEEERFMFRKLGLKMKAYLLIGRRGVFDGVVENMHLHWKHRELVKVVVKEVDMMEVQDIARTLEYESGGILVAIVATRKGQAIIMYRGKNYQRPLELRPRNLLTKRKALKRSLELQRHESLSRNIKTLEDQINNIQAELKKLNGFDGAPKSSSNEDSDDPQDLSVTSIKDLNAVSSEKAVNIPGEGKYEELTVVKDTESVPYEEESNPDDLSEKIEQLEMLVRSGPIYRAKPLSNLERLQLRKEALSSGKAPPFFVGQNNGLEGLARGIRIYFLHNHLAKVVVKGRSKDMSMEALIHELEELTGGVFVANEGAKIIMYRGWPAGHKIPHVESLKNITPELLRALEIEEFWEGYMEKSSMFEAETGETDSDFEEANEWTSAVLPGGNDENESEQMAIWEDINEGSDEDSSWEEDDDHDSESRNYNPGQLDMHHDSEEIYGTDNEDEVGINTDEDDRWDVVGDQYEDDSEEGEDDDLKSDEEYSWDVEHEWNHEEDKTTSADQSLTKEPAQSW</sequence>
<reference evidence="13" key="1">
    <citation type="submission" date="2021-08" db="EMBL/GenBank/DDBJ databases">
        <title>WGS assembly of Ceratopteris richardii.</title>
        <authorList>
            <person name="Marchant D.B."/>
            <person name="Chen G."/>
            <person name="Jenkins J."/>
            <person name="Shu S."/>
            <person name="Leebens-Mack J."/>
            <person name="Grimwood J."/>
            <person name="Schmutz J."/>
            <person name="Soltis P."/>
            <person name="Soltis D."/>
            <person name="Chen Z.-H."/>
        </authorList>
    </citation>
    <scope>NUCLEOTIDE SEQUENCE</scope>
    <source>
        <strain evidence="13">Whitten #5841</strain>
        <tissue evidence="13">Leaf</tissue>
    </source>
</reference>
<keyword evidence="2" id="KW-0150">Chloroplast</keyword>
<keyword evidence="7" id="KW-0809">Transit peptide</keyword>
<evidence type="ECO:0000256" key="9">
    <source>
        <dbReference type="ARBA" id="ARBA00023274"/>
    </source>
</evidence>
<comment type="caution">
    <text evidence="13">The sequence shown here is derived from an EMBL/GenBank/DDBJ whole genome shotgun (WGS) entry which is preliminary data.</text>
</comment>
<dbReference type="GO" id="GO:0006397">
    <property type="term" value="P:mRNA processing"/>
    <property type="evidence" value="ECO:0007669"/>
    <property type="project" value="UniProtKB-KW"/>
</dbReference>
<protein>
    <recommendedName>
        <fullName evidence="12">CRM domain-containing protein</fullName>
    </recommendedName>
</protein>
<organism evidence="13 14">
    <name type="scientific">Ceratopteris richardii</name>
    <name type="common">Triangle waterfern</name>
    <dbReference type="NCBI Taxonomy" id="49495"/>
    <lineage>
        <taxon>Eukaryota</taxon>
        <taxon>Viridiplantae</taxon>
        <taxon>Streptophyta</taxon>
        <taxon>Embryophyta</taxon>
        <taxon>Tracheophyta</taxon>
        <taxon>Polypodiopsida</taxon>
        <taxon>Polypodiidae</taxon>
        <taxon>Polypodiales</taxon>
        <taxon>Pteridineae</taxon>
        <taxon>Pteridaceae</taxon>
        <taxon>Parkerioideae</taxon>
        <taxon>Ceratopteris</taxon>
    </lineage>
</organism>
<feature type="compositionally biased region" description="Acidic residues" evidence="11">
    <location>
        <begin position="1113"/>
        <end position="1129"/>
    </location>
</feature>
<dbReference type="AlphaFoldDB" id="A0A8T2R0G8"/>
<feature type="region of interest" description="Disordered" evidence="11">
    <location>
        <begin position="376"/>
        <end position="406"/>
    </location>
</feature>
<feature type="region of interest" description="Disordered" evidence="11">
    <location>
        <begin position="1113"/>
        <end position="1223"/>
    </location>
</feature>
<evidence type="ECO:0000256" key="5">
    <source>
        <dbReference type="ARBA" id="ARBA00022737"/>
    </source>
</evidence>
<evidence type="ECO:0000256" key="10">
    <source>
        <dbReference type="PROSITE-ProRule" id="PRU00626"/>
    </source>
</evidence>
<dbReference type="GO" id="GO:0009507">
    <property type="term" value="C:chloroplast"/>
    <property type="evidence" value="ECO:0007669"/>
    <property type="project" value="UniProtKB-SubCell"/>
</dbReference>
<dbReference type="Pfam" id="PF01985">
    <property type="entry name" value="CRS1_YhbY"/>
    <property type="match status" value="4"/>
</dbReference>
<evidence type="ECO:0000313" key="13">
    <source>
        <dbReference type="EMBL" id="KAH7289073.1"/>
    </source>
</evidence>
<feature type="compositionally biased region" description="Polar residues" evidence="11">
    <location>
        <begin position="1210"/>
        <end position="1223"/>
    </location>
</feature>
<evidence type="ECO:0000256" key="4">
    <source>
        <dbReference type="ARBA" id="ARBA00022664"/>
    </source>
</evidence>
<dbReference type="InterPro" id="IPR001890">
    <property type="entry name" value="RNA-binding_CRM"/>
</dbReference>
<evidence type="ECO:0000256" key="3">
    <source>
        <dbReference type="ARBA" id="ARBA00022640"/>
    </source>
</evidence>
<evidence type="ECO:0000313" key="14">
    <source>
        <dbReference type="Proteomes" id="UP000825935"/>
    </source>
</evidence>
<dbReference type="GO" id="GO:1990904">
    <property type="term" value="C:ribonucleoprotein complex"/>
    <property type="evidence" value="ECO:0007669"/>
    <property type="project" value="UniProtKB-KW"/>
</dbReference>
<name>A0A8T2R0G8_CERRI</name>
<proteinExistence type="predicted"/>
<dbReference type="FunFam" id="3.30.110.60:FF:000002">
    <property type="entry name" value="CRS2-associated factor 1, chloroplastic"/>
    <property type="match status" value="2"/>
</dbReference>
<keyword evidence="5" id="KW-0677">Repeat</keyword>
<dbReference type="EMBL" id="CM035436">
    <property type="protein sequence ID" value="KAH7289073.1"/>
    <property type="molecule type" value="Genomic_DNA"/>
</dbReference>
<comment type="subcellular location">
    <subcellularLocation>
        <location evidence="1">Plastid</location>
        <location evidence="1">Chloroplast</location>
    </subcellularLocation>
</comment>
<dbReference type="InterPro" id="IPR045278">
    <property type="entry name" value="CRS1/CFM2/CFM3"/>
</dbReference>
<feature type="region of interest" description="Disordered" evidence="11">
    <location>
        <begin position="113"/>
        <end position="240"/>
    </location>
</feature>
<dbReference type="PANTHER" id="PTHR31846">
    <property type="entry name" value="CRS1 / YHBY (CRM) DOMAIN-CONTAINING PROTEIN"/>
    <property type="match status" value="1"/>
</dbReference>
<feature type="compositionally biased region" description="Basic and acidic residues" evidence="11">
    <location>
        <begin position="1196"/>
        <end position="1209"/>
    </location>
</feature>
<keyword evidence="14" id="KW-1185">Reference proteome</keyword>
<dbReference type="PANTHER" id="PTHR31846:SF7">
    <property type="entry name" value="CRS1 _ YHBY (CRM) DOMAIN-CONTAINING PROTEIN"/>
    <property type="match status" value="1"/>
</dbReference>
<dbReference type="SMART" id="SM01103">
    <property type="entry name" value="CRS1_YhbY"/>
    <property type="match status" value="4"/>
</dbReference>
<dbReference type="InterPro" id="IPR035920">
    <property type="entry name" value="YhbY-like_sf"/>
</dbReference>
<gene>
    <name evidence="13" type="ORF">KP509_31G056300</name>
</gene>
<keyword evidence="3" id="KW-0934">Plastid</keyword>
<evidence type="ECO:0000256" key="11">
    <source>
        <dbReference type="SAM" id="MobiDB-lite"/>
    </source>
</evidence>
<evidence type="ECO:0000256" key="8">
    <source>
        <dbReference type="ARBA" id="ARBA00023187"/>
    </source>
</evidence>
<dbReference type="GO" id="GO:0000373">
    <property type="term" value="P:Group II intron splicing"/>
    <property type="evidence" value="ECO:0007669"/>
    <property type="project" value="UniProtKB-ARBA"/>
</dbReference>
<evidence type="ECO:0000259" key="12">
    <source>
        <dbReference type="PROSITE" id="PS51295"/>
    </source>
</evidence>
<keyword evidence="6 10" id="KW-0694">RNA-binding</keyword>
<dbReference type="SUPFAM" id="SSF75471">
    <property type="entry name" value="YhbY-like"/>
    <property type="match status" value="4"/>
</dbReference>
<keyword evidence="8" id="KW-0508">mRNA splicing</keyword>
<accession>A0A8T2R0G8</accession>
<dbReference type="FunFam" id="3.30.110.60:FF:000003">
    <property type="entry name" value="CRM-domain containing factor CFM3B, chloroplastic"/>
    <property type="match status" value="1"/>
</dbReference>
<keyword evidence="4" id="KW-0507">mRNA processing</keyword>
<feature type="domain" description="CRM" evidence="12">
    <location>
        <begin position="943"/>
        <end position="1042"/>
    </location>
</feature>
<dbReference type="GO" id="GO:0003729">
    <property type="term" value="F:mRNA binding"/>
    <property type="evidence" value="ECO:0007669"/>
    <property type="project" value="InterPro"/>
</dbReference>
<evidence type="ECO:0000256" key="2">
    <source>
        <dbReference type="ARBA" id="ARBA00022528"/>
    </source>
</evidence>